<evidence type="ECO:0000256" key="2">
    <source>
        <dbReference type="ARBA" id="ARBA00022475"/>
    </source>
</evidence>
<dbReference type="AlphaFoldDB" id="A0A850RCV3"/>
<evidence type="ECO:0000256" key="3">
    <source>
        <dbReference type="ARBA" id="ARBA00022692"/>
    </source>
</evidence>
<dbReference type="Gene3D" id="1.10.10.10">
    <property type="entry name" value="Winged helix-like DNA-binding domain superfamily/Winged helix DNA-binding domain"/>
    <property type="match status" value="1"/>
</dbReference>
<feature type="transmembrane region" description="Helical" evidence="6">
    <location>
        <begin position="264"/>
        <end position="287"/>
    </location>
</feature>
<feature type="transmembrane region" description="Helical" evidence="6">
    <location>
        <begin position="160"/>
        <end position="182"/>
    </location>
</feature>
<sequence length="439" mass="48407">MTSNPSLQTRMETLLWGQDPRQLPRWQAQAIRLGRLVHAVARDLTQGNLTLYAMSLVYTTLLSLVPLLAVSFSVLKGFGVHNQIEPLLSGALEPLGESGVEITQQLIGFVDRMQVGVLGALGVGMLFYTVVSLIQKIEQSFNHVWRVDEVRPFAQRFTQYLSVLTIGPVLFFSAVGVSASLGGNPLMRSAMDYEPVSWLMELVRLLAPYLMISATFAFIYRFVPNTQVRLVSALIGGLVAGLLWQSIGALFAHFMAGSTQYTAIYSSLAILILLMIWIYLGWLILLVGSSIAFYQQHPELLDSPEREPEPSPRRRERLALSIASGIARAHLAAEPPLDRETLAKAARQPARTIQATLDLLEQAGYIVRTAEAPAGYVLTRPPEDIAVLDILERVRQWGEHRVVAADRTVEPAIAAIESRIETALTESLKDLSLRDLAAG</sequence>
<accession>A0A850RCV3</accession>
<dbReference type="Pfam" id="PF03631">
    <property type="entry name" value="Virul_fac_BrkB"/>
    <property type="match status" value="1"/>
</dbReference>
<proteinExistence type="predicted"/>
<dbReference type="PANTHER" id="PTHR30213:SF0">
    <property type="entry name" value="UPF0761 MEMBRANE PROTEIN YIHY"/>
    <property type="match status" value="1"/>
</dbReference>
<dbReference type="PANTHER" id="PTHR30213">
    <property type="entry name" value="INNER MEMBRANE PROTEIN YHJD"/>
    <property type="match status" value="1"/>
</dbReference>
<comment type="subcellular location">
    <subcellularLocation>
        <location evidence="1">Cell membrane</location>
        <topology evidence="1">Multi-pass membrane protein</topology>
    </subcellularLocation>
</comment>
<dbReference type="Pfam" id="PF02082">
    <property type="entry name" value="Rrf2"/>
    <property type="match status" value="1"/>
</dbReference>
<keyword evidence="8" id="KW-1185">Reference proteome</keyword>
<reference evidence="7 8" key="1">
    <citation type="submission" date="2020-06" db="EMBL/GenBank/DDBJ databases">
        <title>Whole-genome sequence of Allochromatium humboldtianum DSM 21881, type strain.</title>
        <authorList>
            <person name="Kyndt J.A."/>
            <person name="Meyer T.E."/>
        </authorList>
    </citation>
    <scope>NUCLEOTIDE SEQUENCE [LARGE SCALE GENOMIC DNA]</scope>
    <source>
        <strain evidence="7 8">DSM 21881</strain>
    </source>
</reference>
<evidence type="ECO:0000313" key="7">
    <source>
        <dbReference type="EMBL" id="NVZ08790.1"/>
    </source>
</evidence>
<dbReference type="PROSITE" id="PS51197">
    <property type="entry name" value="HTH_RRF2_2"/>
    <property type="match status" value="1"/>
</dbReference>
<comment type="caution">
    <text evidence="7">The sequence shown here is derived from an EMBL/GenBank/DDBJ whole genome shotgun (WGS) entry which is preliminary data.</text>
</comment>
<keyword evidence="4 6" id="KW-1133">Transmembrane helix</keyword>
<evidence type="ECO:0000256" key="4">
    <source>
        <dbReference type="ARBA" id="ARBA00022989"/>
    </source>
</evidence>
<gene>
    <name evidence="7" type="ORF">HW932_05900</name>
</gene>
<keyword evidence="3 6" id="KW-0812">Transmembrane</keyword>
<feature type="transmembrane region" description="Helical" evidence="6">
    <location>
        <begin position="115"/>
        <end position="134"/>
    </location>
</feature>
<dbReference type="InterPro" id="IPR000944">
    <property type="entry name" value="Tscrpt_reg_Rrf2"/>
</dbReference>
<dbReference type="EMBL" id="JABZEO010000003">
    <property type="protein sequence ID" value="NVZ08790.1"/>
    <property type="molecule type" value="Genomic_DNA"/>
</dbReference>
<dbReference type="RefSeq" id="WP_176975560.1">
    <property type="nucleotide sequence ID" value="NZ_JABZEO010000003.1"/>
</dbReference>
<dbReference type="Proteomes" id="UP000592294">
    <property type="component" value="Unassembled WGS sequence"/>
</dbReference>
<feature type="transmembrane region" description="Helical" evidence="6">
    <location>
        <begin position="51"/>
        <end position="75"/>
    </location>
</feature>
<evidence type="ECO:0000256" key="1">
    <source>
        <dbReference type="ARBA" id="ARBA00004651"/>
    </source>
</evidence>
<name>A0A850RCV3_9GAMM</name>
<dbReference type="SUPFAM" id="SSF46785">
    <property type="entry name" value="Winged helix' DNA-binding domain"/>
    <property type="match status" value="1"/>
</dbReference>
<evidence type="ECO:0000256" key="5">
    <source>
        <dbReference type="ARBA" id="ARBA00023136"/>
    </source>
</evidence>
<feature type="transmembrane region" description="Helical" evidence="6">
    <location>
        <begin position="202"/>
        <end position="223"/>
    </location>
</feature>
<organism evidence="7 8">
    <name type="scientific">Allochromatium humboldtianum</name>
    <dbReference type="NCBI Taxonomy" id="504901"/>
    <lineage>
        <taxon>Bacteria</taxon>
        <taxon>Pseudomonadati</taxon>
        <taxon>Pseudomonadota</taxon>
        <taxon>Gammaproteobacteria</taxon>
        <taxon>Chromatiales</taxon>
        <taxon>Chromatiaceae</taxon>
        <taxon>Allochromatium</taxon>
    </lineage>
</organism>
<protein>
    <submittedName>
        <fullName evidence="7">YihY family inner membrane protein</fullName>
    </submittedName>
</protein>
<feature type="transmembrane region" description="Helical" evidence="6">
    <location>
        <begin position="230"/>
        <end position="252"/>
    </location>
</feature>
<dbReference type="InterPro" id="IPR036390">
    <property type="entry name" value="WH_DNA-bd_sf"/>
</dbReference>
<keyword evidence="5 6" id="KW-0472">Membrane</keyword>
<evidence type="ECO:0000313" key="8">
    <source>
        <dbReference type="Proteomes" id="UP000592294"/>
    </source>
</evidence>
<dbReference type="InterPro" id="IPR017039">
    <property type="entry name" value="Virul_fac_BrkB"/>
</dbReference>
<dbReference type="NCBIfam" id="TIGR00765">
    <property type="entry name" value="yihY_not_rbn"/>
    <property type="match status" value="1"/>
</dbReference>
<evidence type="ECO:0000256" key="6">
    <source>
        <dbReference type="SAM" id="Phobius"/>
    </source>
</evidence>
<dbReference type="GO" id="GO:0005886">
    <property type="term" value="C:plasma membrane"/>
    <property type="evidence" value="ECO:0007669"/>
    <property type="project" value="UniProtKB-SubCell"/>
</dbReference>
<keyword evidence="2" id="KW-1003">Cell membrane</keyword>
<dbReference type="InterPro" id="IPR036388">
    <property type="entry name" value="WH-like_DNA-bd_sf"/>
</dbReference>